<evidence type="ECO:0000256" key="1">
    <source>
        <dbReference type="SAM" id="MobiDB-lite"/>
    </source>
</evidence>
<name>A0AAD9CHE0_DISEL</name>
<proteinExistence type="predicted"/>
<protein>
    <submittedName>
        <fullName evidence="2">Uncharacterized protein</fullName>
    </submittedName>
</protein>
<organism evidence="2 3">
    <name type="scientific">Dissostichus eleginoides</name>
    <name type="common">Patagonian toothfish</name>
    <name type="synonym">Dissostichus amissus</name>
    <dbReference type="NCBI Taxonomy" id="100907"/>
    <lineage>
        <taxon>Eukaryota</taxon>
        <taxon>Metazoa</taxon>
        <taxon>Chordata</taxon>
        <taxon>Craniata</taxon>
        <taxon>Vertebrata</taxon>
        <taxon>Euteleostomi</taxon>
        <taxon>Actinopterygii</taxon>
        <taxon>Neopterygii</taxon>
        <taxon>Teleostei</taxon>
        <taxon>Neoteleostei</taxon>
        <taxon>Acanthomorphata</taxon>
        <taxon>Eupercaria</taxon>
        <taxon>Perciformes</taxon>
        <taxon>Notothenioidei</taxon>
        <taxon>Nototheniidae</taxon>
        <taxon>Dissostichus</taxon>
    </lineage>
</organism>
<gene>
    <name evidence="2" type="ORF">KUDE01_003985</name>
</gene>
<accession>A0AAD9CHE0</accession>
<evidence type="ECO:0000313" key="3">
    <source>
        <dbReference type="Proteomes" id="UP001228049"/>
    </source>
</evidence>
<feature type="non-terminal residue" evidence="2">
    <location>
        <position position="340"/>
    </location>
</feature>
<reference evidence="2" key="1">
    <citation type="submission" date="2023-04" db="EMBL/GenBank/DDBJ databases">
        <title>Chromosome-level genome of Chaenocephalus aceratus.</title>
        <authorList>
            <person name="Park H."/>
        </authorList>
    </citation>
    <scope>NUCLEOTIDE SEQUENCE</scope>
    <source>
        <strain evidence="2">DE</strain>
        <tissue evidence="2">Muscle</tissue>
    </source>
</reference>
<dbReference type="Proteomes" id="UP001228049">
    <property type="component" value="Unassembled WGS sequence"/>
</dbReference>
<dbReference type="EMBL" id="JASDAP010000006">
    <property type="protein sequence ID" value="KAK1901013.1"/>
    <property type="molecule type" value="Genomic_DNA"/>
</dbReference>
<comment type="caution">
    <text evidence="2">The sequence shown here is derived from an EMBL/GenBank/DDBJ whole genome shotgun (WGS) entry which is preliminary data.</text>
</comment>
<feature type="region of interest" description="Disordered" evidence="1">
    <location>
        <begin position="305"/>
        <end position="340"/>
    </location>
</feature>
<evidence type="ECO:0000313" key="2">
    <source>
        <dbReference type="EMBL" id="KAK1901013.1"/>
    </source>
</evidence>
<feature type="region of interest" description="Disordered" evidence="1">
    <location>
        <begin position="47"/>
        <end position="88"/>
    </location>
</feature>
<dbReference type="AlphaFoldDB" id="A0AAD9CHE0"/>
<keyword evidence="3" id="KW-1185">Reference proteome</keyword>
<feature type="compositionally biased region" description="Polar residues" evidence="1">
    <location>
        <begin position="58"/>
        <end position="69"/>
    </location>
</feature>
<sequence>MDGWMWMWRGKKGGIEALGRATQSRLQMCRQQQCGCFGPHQAALGVSPAHVPTPPVNQPSQASGSTAATKTLHPDPQNRLASDRRTPTSPLCRVRPVIVSLTDEVQRAPRVTTLFLALLPLNAACCHVGLQSPAVAQEVDDVWRGHRVPLSLSTPGNVQRPSQADRGQRAEEPLTVWPLCWGTLKWHRSREPLFRLSWPAPHDPYPLSPGQRPLSSPLTPLLSPWPRWPDGHTERKQHKVDICCCKRGLYLLTQPGLLMSVLPHHRSLLSALAYRLEPVSARYQGPHTHTHRIPPLAARGEGEVNISPNGWDSLEVSPRESARTGLITEAAQEVPQKEKE</sequence>